<keyword evidence="4" id="KW-1185">Reference proteome</keyword>
<keyword evidence="1" id="KW-0812">Transmembrane</keyword>
<reference evidence="3 4" key="1">
    <citation type="submission" date="2016-12" db="EMBL/GenBank/DDBJ databases">
        <title>Draft genome sequences of strains Salinicola socius SMB35, Salinicola sp. MH3R3-1 and Chromohalobacter sp. SMB17 from the Verkhnekamsk potash mining region of Russia.</title>
        <authorList>
            <person name="Mavrodi D.V."/>
            <person name="Olsson B.E."/>
            <person name="Korsakova E.S."/>
            <person name="Pyankova A."/>
            <person name="Mavrodi O.V."/>
            <person name="Plotnikova E.G."/>
        </authorList>
    </citation>
    <scope>NUCLEOTIDE SEQUENCE [LARGE SCALE GENOMIC DNA]</scope>
    <source>
        <strain evidence="3 4">SMB35</strain>
    </source>
</reference>
<feature type="transmembrane region" description="Helical" evidence="1">
    <location>
        <begin position="40"/>
        <end position="59"/>
    </location>
</feature>
<dbReference type="OrthoDB" id="9767863at2"/>
<feature type="transmembrane region" description="Helical" evidence="1">
    <location>
        <begin position="270"/>
        <end position="289"/>
    </location>
</feature>
<name>A0A1Q8SPB5_9GAMM</name>
<feature type="transmembrane region" description="Helical" evidence="1">
    <location>
        <begin position="212"/>
        <end position="231"/>
    </location>
</feature>
<evidence type="ECO:0000256" key="1">
    <source>
        <dbReference type="SAM" id="Phobius"/>
    </source>
</evidence>
<feature type="transmembrane region" description="Helical" evidence="1">
    <location>
        <begin position="188"/>
        <end position="205"/>
    </location>
</feature>
<gene>
    <name evidence="3" type="ORF">BTW07_15530</name>
</gene>
<organism evidence="3 4">
    <name type="scientific">Salinicola socius</name>
    <dbReference type="NCBI Taxonomy" id="404433"/>
    <lineage>
        <taxon>Bacteria</taxon>
        <taxon>Pseudomonadati</taxon>
        <taxon>Pseudomonadota</taxon>
        <taxon>Gammaproteobacteria</taxon>
        <taxon>Oceanospirillales</taxon>
        <taxon>Halomonadaceae</taxon>
        <taxon>Salinicola</taxon>
    </lineage>
</organism>
<keyword evidence="3" id="KW-0808">Transferase</keyword>
<keyword evidence="1" id="KW-1133">Transmembrane helix</keyword>
<evidence type="ECO:0000313" key="4">
    <source>
        <dbReference type="Proteomes" id="UP000186878"/>
    </source>
</evidence>
<feature type="transmembrane region" description="Helical" evidence="1">
    <location>
        <begin position="295"/>
        <end position="319"/>
    </location>
</feature>
<keyword evidence="3" id="KW-0012">Acyltransferase</keyword>
<feature type="transmembrane region" description="Helical" evidence="1">
    <location>
        <begin position="237"/>
        <end position="258"/>
    </location>
</feature>
<dbReference type="PANTHER" id="PTHR23028:SF53">
    <property type="entry name" value="ACYL_TRANSF_3 DOMAIN-CONTAINING PROTEIN"/>
    <property type="match status" value="1"/>
</dbReference>
<dbReference type="InterPro" id="IPR002656">
    <property type="entry name" value="Acyl_transf_3_dom"/>
</dbReference>
<dbReference type="EMBL" id="MSDO01000023">
    <property type="protein sequence ID" value="OLO03259.1"/>
    <property type="molecule type" value="Genomic_DNA"/>
</dbReference>
<feature type="domain" description="Acyltransferase 3" evidence="2">
    <location>
        <begin position="4"/>
        <end position="314"/>
    </location>
</feature>
<feature type="transmembrane region" description="Helical" evidence="1">
    <location>
        <begin position="7"/>
        <end position="28"/>
    </location>
</feature>
<feature type="transmembrane region" description="Helical" evidence="1">
    <location>
        <begin position="126"/>
        <end position="148"/>
    </location>
</feature>
<dbReference type="GO" id="GO:0016020">
    <property type="term" value="C:membrane"/>
    <property type="evidence" value="ECO:0007669"/>
    <property type="project" value="TreeGrafter"/>
</dbReference>
<dbReference type="Proteomes" id="UP000186878">
    <property type="component" value="Unassembled WGS sequence"/>
</dbReference>
<dbReference type="PANTHER" id="PTHR23028">
    <property type="entry name" value="ACETYLTRANSFERASE"/>
    <property type="match status" value="1"/>
</dbReference>
<dbReference type="GO" id="GO:0016747">
    <property type="term" value="F:acyltransferase activity, transferring groups other than amino-acyl groups"/>
    <property type="evidence" value="ECO:0007669"/>
    <property type="project" value="InterPro"/>
</dbReference>
<feature type="transmembrane region" description="Helical" evidence="1">
    <location>
        <begin position="80"/>
        <end position="98"/>
    </location>
</feature>
<keyword evidence="1" id="KW-0472">Membrane</keyword>
<dbReference type="AlphaFoldDB" id="A0A1Q8SPB5"/>
<dbReference type="Pfam" id="PF01757">
    <property type="entry name" value="Acyl_transf_3"/>
    <property type="match status" value="1"/>
</dbReference>
<sequence>MLISVQALRALAAWIVVFHHFMQVFFGFKADNWVEYLFSTRGQVGVDIFFVISGFVITVSSRGKRLTTPQFLLHRVVRIVPAYWLYTAITALVIYFASDVMPEYGLGLKPLILSLFFIPTENPAGYGYYPILPVGWTLNFEMLFYLVFAASLMLKREWRLWAVVLTIVVINTLFAHQPFISNFYTDPIIFQFLLGLGIGAVYTRCGIPGGRWWPLALAVASTATILCFDDPSGAKRFFAWGLPSALLVIAFIGLESRIGDNRVFKAMGDWSYSTYLLHVIVLWSGNYVLTEQFGLSPYLALAICLPIIAVCSWLSFEFVEKKFSRQLKRHLPMPRPRAVAA</sequence>
<dbReference type="RefSeq" id="WP_075571088.1">
    <property type="nucleotide sequence ID" value="NZ_MSDO01000023.1"/>
</dbReference>
<dbReference type="GO" id="GO:0000271">
    <property type="term" value="P:polysaccharide biosynthetic process"/>
    <property type="evidence" value="ECO:0007669"/>
    <property type="project" value="TreeGrafter"/>
</dbReference>
<evidence type="ECO:0000313" key="3">
    <source>
        <dbReference type="EMBL" id="OLO03259.1"/>
    </source>
</evidence>
<protein>
    <submittedName>
        <fullName evidence="3">Acyltransferase</fullName>
    </submittedName>
</protein>
<feature type="transmembrane region" description="Helical" evidence="1">
    <location>
        <begin position="160"/>
        <end position="176"/>
    </location>
</feature>
<evidence type="ECO:0000259" key="2">
    <source>
        <dbReference type="Pfam" id="PF01757"/>
    </source>
</evidence>
<comment type="caution">
    <text evidence="3">The sequence shown here is derived from an EMBL/GenBank/DDBJ whole genome shotgun (WGS) entry which is preliminary data.</text>
</comment>
<dbReference type="InterPro" id="IPR050879">
    <property type="entry name" value="Acyltransferase_3"/>
</dbReference>
<accession>A0A1Q8SPB5</accession>
<proteinExistence type="predicted"/>
<dbReference type="STRING" id="404433.BTW07_15530"/>